<dbReference type="EMBL" id="BHXQ01000002">
    <property type="protein sequence ID" value="GCC51172.1"/>
    <property type="molecule type" value="Genomic_DNA"/>
</dbReference>
<name>A0A401U8E8_9BACT</name>
<comment type="caution">
    <text evidence="3">The sequence shown here is derived from an EMBL/GenBank/DDBJ whole genome shotgun (WGS) entry which is preliminary data.</text>
</comment>
<evidence type="ECO:0000256" key="1">
    <source>
        <dbReference type="SAM" id="Phobius"/>
    </source>
</evidence>
<evidence type="ECO:0000259" key="2">
    <source>
        <dbReference type="Pfam" id="PF04536"/>
    </source>
</evidence>
<feature type="transmembrane region" description="Helical" evidence="1">
    <location>
        <begin position="210"/>
        <end position="228"/>
    </location>
</feature>
<dbReference type="PANTHER" id="PTHR30373">
    <property type="entry name" value="UPF0603 PROTEIN YGCG"/>
    <property type="match status" value="1"/>
</dbReference>
<dbReference type="PANTHER" id="PTHR30373:SF2">
    <property type="entry name" value="UPF0603 PROTEIN YGCG"/>
    <property type="match status" value="1"/>
</dbReference>
<dbReference type="InterPro" id="IPR007621">
    <property type="entry name" value="TPM_dom"/>
</dbReference>
<keyword evidence="1" id="KW-1133">Transmembrane helix</keyword>
<evidence type="ECO:0000313" key="4">
    <source>
        <dbReference type="Proteomes" id="UP000288227"/>
    </source>
</evidence>
<dbReference type="Pfam" id="PF04536">
    <property type="entry name" value="TPM_phosphatase"/>
    <property type="match status" value="1"/>
</dbReference>
<protein>
    <recommendedName>
        <fullName evidence="2">TPM domain-containing protein</fullName>
    </recommendedName>
</protein>
<dbReference type="AlphaFoldDB" id="A0A401U8E8"/>
<sequence>MLMKKSIFLITLILLCGFVVKAQLTVPELWGMRVHDEAKVLSAQTAQQLENVLKVFEDSTTNQIAVLIIPSLEGESVEDYALKVAEAWKLGTEKNDNGVLLLISINDRKMRIEVGEGLEGPLPDALCSRIIRNEIAPAFRRQDYDAGIMAGVNSIMLAIKGEYNTENNAGGENSLDSMSTRDRVLIGLFVFGILFVFTFLALFTPGCAGWGLYAFLIPFYGTFPLVVLGVNGGLAALATYALGLPILKMILPKTAWGKTMAEKMKNNNRGNGGGWSGGGGWFIGGGSGGGWSGGGGFSGGGGSFGGGGSSGSW</sequence>
<keyword evidence="1" id="KW-0472">Membrane</keyword>
<gene>
    <name evidence="3" type="ORF">SanaruYs_13920</name>
</gene>
<dbReference type="Gene3D" id="3.10.310.50">
    <property type="match status" value="1"/>
</dbReference>
<feature type="domain" description="TPM" evidence="2">
    <location>
        <begin position="34"/>
        <end position="156"/>
    </location>
</feature>
<accession>A0A401U8E8</accession>
<reference evidence="3 4" key="1">
    <citation type="submission" date="2018-11" db="EMBL/GenBank/DDBJ databases">
        <title>Chryseotalea sanarue gen. nov., sp., nov., a member of the family Cytophagaceae, isolated from a brackish lake in Hamamatsu Japan.</title>
        <authorList>
            <person name="Maejima Y."/>
            <person name="Iino T."/>
            <person name="Muraguchi Y."/>
            <person name="Fukuda K."/>
            <person name="Ohkuma M."/>
            <person name="Moriuchi R."/>
            <person name="Dohra H."/>
            <person name="Kimbara K."/>
            <person name="Shintani M."/>
        </authorList>
    </citation>
    <scope>NUCLEOTIDE SEQUENCE [LARGE SCALE GENOMIC DNA]</scope>
    <source>
        <strain evidence="3 4">Ys</strain>
    </source>
</reference>
<proteinExistence type="predicted"/>
<feature type="transmembrane region" description="Helical" evidence="1">
    <location>
        <begin position="234"/>
        <end position="251"/>
    </location>
</feature>
<organism evidence="3 4">
    <name type="scientific">Chryseotalea sanaruensis</name>
    <dbReference type="NCBI Taxonomy" id="2482724"/>
    <lineage>
        <taxon>Bacteria</taxon>
        <taxon>Pseudomonadati</taxon>
        <taxon>Bacteroidota</taxon>
        <taxon>Cytophagia</taxon>
        <taxon>Cytophagales</taxon>
        <taxon>Chryseotaleaceae</taxon>
        <taxon>Chryseotalea</taxon>
    </lineage>
</organism>
<feature type="transmembrane region" description="Helical" evidence="1">
    <location>
        <begin position="184"/>
        <end position="203"/>
    </location>
</feature>
<keyword evidence="4" id="KW-1185">Reference proteome</keyword>
<keyword evidence="1" id="KW-0812">Transmembrane</keyword>
<dbReference type="Proteomes" id="UP000288227">
    <property type="component" value="Unassembled WGS sequence"/>
</dbReference>
<evidence type="ECO:0000313" key="3">
    <source>
        <dbReference type="EMBL" id="GCC51172.1"/>
    </source>
</evidence>